<evidence type="ECO:0000313" key="2">
    <source>
        <dbReference type="EMBL" id="WBY55357.1"/>
    </source>
</evidence>
<dbReference type="EMBL" id="CP115528">
    <property type="protein sequence ID" value="WBY55357.1"/>
    <property type="molecule type" value="Genomic_DNA"/>
</dbReference>
<keyword evidence="1" id="KW-0472">Membrane</keyword>
<dbReference type="Proteomes" id="UP001054126">
    <property type="component" value="Chromosome 4"/>
</dbReference>
<sequence>MFLFYLLIFPFDFSILSFDFSIFYFFTTTDLNQIKQITVETNSLPKGSHKIFEQINKYNSDLKKYKNILEKMNGDYYSEVLKIKKTKKKYIQNFIKNSFISYN</sequence>
<proteinExistence type="predicted"/>
<accession>A0AAE9WJY2</accession>
<name>A0AAE9WJY2_PLAYO</name>
<gene>
    <name evidence="2" type="ORF">Py17XNL_000403965</name>
</gene>
<reference evidence="2" key="1">
    <citation type="submission" date="2023-01" db="EMBL/GenBank/DDBJ databases">
        <title>Long-Read Genome Assembly and Gene Model Annotations for the Rodent Malaria Parasite Plasmodium yoelii 17XNL.</title>
        <authorList>
            <person name="Mitchell G.J."/>
            <person name="Sebastian A."/>
            <person name="Albert I."/>
            <person name="Lindner S.E."/>
        </authorList>
    </citation>
    <scope>NUCLEOTIDE SEQUENCE</scope>
    <source>
        <strain evidence="2">17XNL clone 1.1</strain>
    </source>
</reference>
<protein>
    <submittedName>
        <fullName evidence="2">Vesicle transport v-SNARE protein</fullName>
    </submittedName>
</protein>
<organism evidence="2 3">
    <name type="scientific">Plasmodium yoelii yoelii</name>
    <dbReference type="NCBI Taxonomy" id="73239"/>
    <lineage>
        <taxon>Eukaryota</taxon>
        <taxon>Sar</taxon>
        <taxon>Alveolata</taxon>
        <taxon>Apicomplexa</taxon>
        <taxon>Aconoidasida</taxon>
        <taxon>Haemosporida</taxon>
        <taxon>Plasmodiidae</taxon>
        <taxon>Plasmodium</taxon>
        <taxon>Plasmodium (Vinckeia)</taxon>
    </lineage>
</organism>
<keyword evidence="1" id="KW-0812">Transmembrane</keyword>
<feature type="transmembrane region" description="Helical" evidence="1">
    <location>
        <begin position="6"/>
        <end position="26"/>
    </location>
</feature>
<evidence type="ECO:0000256" key="1">
    <source>
        <dbReference type="SAM" id="Phobius"/>
    </source>
</evidence>
<dbReference type="AlphaFoldDB" id="A0AAE9WJY2"/>
<evidence type="ECO:0000313" key="3">
    <source>
        <dbReference type="Proteomes" id="UP001054126"/>
    </source>
</evidence>
<keyword evidence="1" id="KW-1133">Transmembrane helix</keyword>